<dbReference type="CDD" id="cd17546">
    <property type="entry name" value="REC_hyHK_CKI1_RcsC-like"/>
    <property type="match status" value="1"/>
</dbReference>
<evidence type="ECO:0000259" key="5">
    <source>
        <dbReference type="PROSITE" id="PS50110"/>
    </source>
</evidence>
<feature type="compositionally biased region" description="Basic residues" evidence="4">
    <location>
        <begin position="581"/>
        <end position="595"/>
    </location>
</feature>
<name>A0A5C3QEY1_9AGAR</name>
<feature type="compositionally biased region" description="Basic and acidic residues" evidence="4">
    <location>
        <begin position="1137"/>
        <end position="1149"/>
    </location>
</feature>
<proteinExistence type="predicted"/>
<feature type="region of interest" description="Disordered" evidence="4">
    <location>
        <begin position="1"/>
        <end position="100"/>
    </location>
</feature>
<dbReference type="SUPFAM" id="SSF52172">
    <property type="entry name" value="CheY-like"/>
    <property type="match status" value="1"/>
</dbReference>
<evidence type="ECO:0000256" key="2">
    <source>
        <dbReference type="ARBA" id="ARBA00023012"/>
    </source>
</evidence>
<gene>
    <name evidence="6" type="ORF">BDV98DRAFT_593932</name>
</gene>
<keyword evidence="7" id="KW-1185">Reference proteome</keyword>
<keyword evidence="1 3" id="KW-0597">Phosphoprotein</keyword>
<dbReference type="Pfam" id="PF00072">
    <property type="entry name" value="Response_reg"/>
    <property type="match status" value="1"/>
</dbReference>
<feature type="compositionally biased region" description="Low complexity" evidence="4">
    <location>
        <begin position="129"/>
        <end position="141"/>
    </location>
</feature>
<feature type="compositionally biased region" description="Polar residues" evidence="4">
    <location>
        <begin position="571"/>
        <end position="580"/>
    </location>
</feature>
<dbReference type="PROSITE" id="PS50110">
    <property type="entry name" value="RESPONSE_REGULATORY"/>
    <property type="match status" value="1"/>
</dbReference>
<feature type="compositionally biased region" description="Basic and acidic residues" evidence="4">
    <location>
        <begin position="718"/>
        <end position="727"/>
    </location>
</feature>
<feature type="region of interest" description="Disordered" evidence="4">
    <location>
        <begin position="571"/>
        <end position="602"/>
    </location>
</feature>
<feature type="region of interest" description="Disordered" evidence="4">
    <location>
        <begin position="863"/>
        <end position="955"/>
    </location>
</feature>
<dbReference type="Proteomes" id="UP000305067">
    <property type="component" value="Unassembled WGS sequence"/>
</dbReference>
<feature type="region of interest" description="Disordered" evidence="4">
    <location>
        <begin position="1134"/>
        <end position="1177"/>
    </location>
</feature>
<feature type="region of interest" description="Disordered" evidence="4">
    <location>
        <begin position="1194"/>
        <end position="1292"/>
    </location>
</feature>
<feature type="region of interest" description="Disordered" evidence="4">
    <location>
        <begin position="120"/>
        <end position="142"/>
    </location>
</feature>
<dbReference type="InterPro" id="IPR011006">
    <property type="entry name" value="CheY-like_superfamily"/>
</dbReference>
<dbReference type="STRING" id="1884261.A0A5C3QEY1"/>
<dbReference type="PANTHER" id="PTHR45339">
    <property type="entry name" value="HYBRID SIGNAL TRANSDUCTION HISTIDINE KINASE J"/>
    <property type="match status" value="1"/>
</dbReference>
<organism evidence="6 7">
    <name type="scientific">Pterulicium gracile</name>
    <dbReference type="NCBI Taxonomy" id="1884261"/>
    <lineage>
        <taxon>Eukaryota</taxon>
        <taxon>Fungi</taxon>
        <taxon>Dikarya</taxon>
        <taxon>Basidiomycota</taxon>
        <taxon>Agaricomycotina</taxon>
        <taxon>Agaricomycetes</taxon>
        <taxon>Agaricomycetidae</taxon>
        <taxon>Agaricales</taxon>
        <taxon>Pleurotineae</taxon>
        <taxon>Pterulaceae</taxon>
        <taxon>Pterulicium</taxon>
    </lineage>
</organism>
<dbReference type="Gene3D" id="3.40.50.2300">
    <property type="match status" value="1"/>
</dbReference>
<dbReference type="OrthoDB" id="21225at2759"/>
<feature type="region of interest" description="Disordered" evidence="4">
    <location>
        <begin position="706"/>
        <end position="738"/>
    </location>
</feature>
<feature type="compositionally biased region" description="Polar residues" evidence="4">
    <location>
        <begin position="1222"/>
        <end position="1237"/>
    </location>
</feature>
<feature type="region of interest" description="Disordered" evidence="4">
    <location>
        <begin position="1034"/>
        <end position="1063"/>
    </location>
</feature>
<feature type="compositionally biased region" description="Basic and acidic residues" evidence="4">
    <location>
        <begin position="791"/>
        <end position="807"/>
    </location>
</feature>
<feature type="modified residue" description="4-aspartylphosphate" evidence="3">
    <location>
        <position position="1012"/>
    </location>
</feature>
<protein>
    <recommendedName>
        <fullName evidence="5">Response regulatory domain-containing protein</fullName>
    </recommendedName>
</protein>
<feature type="region of interest" description="Disordered" evidence="4">
    <location>
        <begin position="490"/>
        <end position="550"/>
    </location>
</feature>
<feature type="compositionally biased region" description="Polar residues" evidence="4">
    <location>
        <begin position="1282"/>
        <end position="1292"/>
    </location>
</feature>
<sequence length="1292" mass="136806">MSRADDPIPSSPNSGDQLDATTPLSNNKFCRTWLADASHTQRADPTPPFSDPSTDEDESSDDERPTPASGSSHTASTQSYAEPTAQPGVEAPQSYEGAAAGSKYPGFSRALSMPLPSQLHHLQNPYRNTPSSPASSSTSSALGQLVEPNQLHEISLELADSVQTVIQTMLQISPLQLLDPAKEQFSACSLSVPTASMSAIFTAMKNLNYISANIPTFCSPSPATSPMDGTPFPHEADPSSQTSLSDFDIGEMLQSVGDSLSGAAAEAGVDVVLFHGDVTLKHVYVKGKESGLSYALSHVIRQVLDTAKRGDTIEIGLFIQALTPRLESEMTSSPPRDGSISPVEHEGPLRCTFEISHKFGVSASSTTESEGKDSADDVARRSPVLHSHLMRRLLYQVGATVVGDLPPKRFSKGRTCELKVVLDSGLVAVVDDESIAGGQGSREPTLVELQQFAETLRGKKVTLYASVKGSFAHHLSSYLTAWGLDVSHVSSDPEFEEDHGTDPTVSPVSEGLSRSDSNLSGSSGHSRFSNPASAPPSAAESPTGDGSTSIAIIDDDVNALRCKLAELRSELTASTSTTGASRKRPSLAAHHRPRSSPHVARAMGHAPPPLPSAPIVLVHFTSLSNFKIVKDIVHSALTGFSISSNFVPEIMIIPKPAGPRRFLTALHTAVTRPVVDPFFLPIATSPMSPGVYGGYPFFNSFQGSPKSPNYRPAGTRSNSDRSNRSDHPTAGIQMPPSPLAMSENIEYFTDPTIKLGSSPSSGLVIQSPDGQPAGIFFHPRAKNRPTSSIPMERDKGHLGVSHADHRFGSRNGSSPRIPSRKSSESMRSVSFSALHASQAFAGGAASSSQSAAVSPVGLGLNLNLPSPSTQKGKRPSVSPMQNEPPLLTNSPVMKGRNSIPSKTTSPPISPQVANSPSQVPARRANVRRSTPDAKSPAGGTPAVSPAVGKKPKANDGLVVPPISVLVVDDNPINQTILTTFLKKKKISYDVAMNGQEAVQKWRTGGFHLILMDIQMPVMNGIQATKEIRRLERANAQAGYPPSPNVEERASPIRTPSEVSSETRSSPYRSSVIVVALTASSLQSDRVAALAAGCNDFLTKPVSLQWLNNKIIEWGSIKALQMWADLRPDLSKNLSTDQDAKAHDVAERLHVPKGRRTPSPSRSPGQSAIALSNAGPKTPSAVVVDSVMTVEKALSSPSTLSQDDGSRTVVAPIQPSPTAKPRMNQNITTLPFVSSPGSENPPVLEDPPVMEDLPPSEASVTESSPLANTEDVSVEDSALGGSFASSTSSEVER</sequence>
<feature type="compositionally biased region" description="Polar residues" evidence="4">
    <location>
        <begin position="11"/>
        <end position="29"/>
    </location>
</feature>
<dbReference type="PANTHER" id="PTHR45339:SF1">
    <property type="entry name" value="HYBRID SIGNAL TRANSDUCTION HISTIDINE KINASE J"/>
    <property type="match status" value="1"/>
</dbReference>
<dbReference type="EMBL" id="ML178828">
    <property type="protein sequence ID" value="TFL00606.1"/>
    <property type="molecule type" value="Genomic_DNA"/>
</dbReference>
<feature type="compositionally biased region" description="Polar residues" evidence="4">
    <location>
        <begin position="1257"/>
        <end position="1270"/>
    </location>
</feature>
<feature type="compositionally biased region" description="Polar residues" evidence="4">
    <location>
        <begin position="68"/>
        <end position="81"/>
    </location>
</feature>
<dbReference type="InterPro" id="IPR001789">
    <property type="entry name" value="Sig_transdc_resp-reg_receiver"/>
</dbReference>
<evidence type="ECO:0000256" key="4">
    <source>
        <dbReference type="SAM" id="MobiDB-lite"/>
    </source>
</evidence>
<evidence type="ECO:0000256" key="1">
    <source>
        <dbReference type="ARBA" id="ARBA00022553"/>
    </source>
</evidence>
<reference evidence="6 7" key="1">
    <citation type="journal article" date="2019" name="Nat. Ecol. Evol.">
        <title>Megaphylogeny resolves global patterns of mushroom evolution.</title>
        <authorList>
            <person name="Varga T."/>
            <person name="Krizsan K."/>
            <person name="Foldi C."/>
            <person name="Dima B."/>
            <person name="Sanchez-Garcia M."/>
            <person name="Sanchez-Ramirez S."/>
            <person name="Szollosi G.J."/>
            <person name="Szarkandi J.G."/>
            <person name="Papp V."/>
            <person name="Albert L."/>
            <person name="Andreopoulos W."/>
            <person name="Angelini C."/>
            <person name="Antonin V."/>
            <person name="Barry K.W."/>
            <person name="Bougher N.L."/>
            <person name="Buchanan P."/>
            <person name="Buyck B."/>
            <person name="Bense V."/>
            <person name="Catcheside P."/>
            <person name="Chovatia M."/>
            <person name="Cooper J."/>
            <person name="Damon W."/>
            <person name="Desjardin D."/>
            <person name="Finy P."/>
            <person name="Geml J."/>
            <person name="Haridas S."/>
            <person name="Hughes K."/>
            <person name="Justo A."/>
            <person name="Karasinski D."/>
            <person name="Kautmanova I."/>
            <person name="Kiss B."/>
            <person name="Kocsube S."/>
            <person name="Kotiranta H."/>
            <person name="LaButti K.M."/>
            <person name="Lechner B.E."/>
            <person name="Liimatainen K."/>
            <person name="Lipzen A."/>
            <person name="Lukacs Z."/>
            <person name="Mihaltcheva S."/>
            <person name="Morgado L.N."/>
            <person name="Niskanen T."/>
            <person name="Noordeloos M.E."/>
            <person name="Ohm R.A."/>
            <person name="Ortiz-Santana B."/>
            <person name="Ovrebo C."/>
            <person name="Racz N."/>
            <person name="Riley R."/>
            <person name="Savchenko A."/>
            <person name="Shiryaev A."/>
            <person name="Soop K."/>
            <person name="Spirin V."/>
            <person name="Szebenyi C."/>
            <person name="Tomsovsky M."/>
            <person name="Tulloss R.E."/>
            <person name="Uehling J."/>
            <person name="Grigoriev I.V."/>
            <person name="Vagvolgyi C."/>
            <person name="Papp T."/>
            <person name="Martin F.M."/>
            <person name="Miettinen O."/>
            <person name="Hibbett D.S."/>
            <person name="Nagy L.G."/>
        </authorList>
    </citation>
    <scope>NUCLEOTIDE SEQUENCE [LARGE SCALE GENOMIC DNA]</scope>
    <source>
        <strain evidence="6 7">CBS 309.79</strain>
    </source>
</reference>
<feature type="domain" description="Response regulatory" evidence="5">
    <location>
        <begin position="963"/>
        <end position="1114"/>
    </location>
</feature>
<evidence type="ECO:0000313" key="7">
    <source>
        <dbReference type="Proteomes" id="UP000305067"/>
    </source>
</evidence>
<accession>A0A5C3QEY1</accession>
<feature type="region of interest" description="Disordered" evidence="4">
    <location>
        <begin position="777"/>
        <end position="825"/>
    </location>
</feature>
<evidence type="ECO:0000256" key="3">
    <source>
        <dbReference type="PROSITE-ProRule" id="PRU00169"/>
    </source>
</evidence>
<keyword evidence="2" id="KW-0902">Two-component regulatory system</keyword>
<feature type="compositionally biased region" description="Low complexity" evidence="4">
    <location>
        <begin position="512"/>
        <end position="542"/>
    </location>
</feature>
<feature type="region of interest" description="Disordered" evidence="4">
    <location>
        <begin position="222"/>
        <end position="244"/>
    </location>
</feature>
<dbReference type="FunFam" id="3.40.50.2300:FF:000146">
    <property type="entry name" value="Putative two-component response regulator SSK1p"/>
    <property type="match status" value="1"/>
</dbReference>
<dbReference type="SMART" id="SM00448">
    <property type="entry name" value="REC"/>
    <property type="match status" value="1"/>
</dbReference>
<evidence type="ECO:0000313" key="6">
    <source>
        <dbReference type="EMBL" id="TFL00606.1"/>
    </source>
</evidence>
<dbReference type="GO" id="GO:0000156">
    <property type="term" value="F:phosphorelay response regulator activity"/>
    <property type="evidence" value="ECO:0007669"/>
    <property type="project" value="UniProtKB-ARBA"/>
</dbReference>
<feature type="compositionally biased region" description="Polar residues" evidence="4">
    <location>
        <begin position="1157"/>
        <end position="1169"/>
    </location>
</feature>